<dbReference type="EMBL" id="UYYB01032397">
    <property type="protein sequence ID" value="VDM73780.1"/>
    <property type="molecule type" value="Genomic_DNA"/>
</dbReference>
<accession>A0A3P7ILF9</accession>
<evidence type="ECO:0000256" key="1">
    <source>
        <dbReference type="ARBA" id="ARBA00022603"/>
    </source>
</evidence>
<dbReference type="GO" id="GO:0008168">
    <property type="term" value="F:methyltransferase activity"/>
    <property type="evidence" value="ECO:0007669"/>
    <property type="project" value="UniProtKB-KW"/>
</dbReference>
<name>A0A3P7ILF9_STRVU</name>
<reference evidence="3 4" key="1">
    <citation type="submission" date="2018-11" db="EMBL/GenBank/DDBJ databases">
        <authorList>
            <consortium name="Pathogen Informatics"/>
        </authorList>
    </citation>
    <scope>NUCLEOTIDE SEQUENCE [LARGE SCALE GENOMIC DNA]</scope>
</reference>
<dbReference type="OrthoDB" id="514248at2759"/>
<keyword evidence="1" id="KW-0489">Methyltransferase</keyword>
<dbReference type="Proteomes" id="UP000270094">
    <property type="component" value="Unassembled WGS sequence"/>
</dbReference>
<dbReference type="InterPro" id="IPR029063">
    <property type="entry name" value="SAM-dependent_MTases_sf"/>
</dbReference>
<proteinExistence type="predicted"/>
<evidence type="ECO:0000256" key="2">
    <source>
        <dbReference type="ARBA" id="ARBA00022679"/>
    </source>
</evidence>
<sequence>MLEASSFSSLIHTISQVELPHGCLVPRVPQRLNYILFVEDLLELNQIKKDIIGIDIGRFFITLLRIGYLQLRTGASCVYALLGARWAGWKFIATEADEAAAKAANSNVTRNKLNHLVSVLHVSKARIKPSTLDQDEFSAVVYTSFVVVKVVITNKLDLLVKSPLI</sequence>
<dbReference type="PANTHER" id="PTHR13393">
    <property type="entry name" value="SAM-DEPENDENT METHYLTRANSFERASE"/>
    <property type="match status" value="1"/>
</dbReference>
<dbReference type="PANTHER" id="PTHR13393:SF0">
    <property type="entry name" value="RNA N6-ADENOSINE-METHYLTRANSFERASE METTL16"/>
    <property type="match status" value="1"/>
</dbReference>
<dbReference type="InterPro" id="IPR010286">
    <property type="entry name" value="METTL16/RlmF"/>
</dbReference>
<keyword evidence="2" id="KW-0808">Transferase</keyword>
<dbReference type="AlphaFoldDB" id="A0A3P7ILF9"/>
<dbReference type="GO" id="GO:0005634">
    <property type="term" value="C:nucleus"/>
    <property type="evidence" value="ECO:0007669"/>
    <property type="project" value="TreeGrafter"/>
</dbReference>
<keyword evidence="4" id="KW-1185">Reference proteome</keyword>
<organism evidence="3 4">
    <name type="scientific">Strongylus vulgaris</name>
    <name type="common">Blood worm</name>
    <dbReference type="NCBI Taxonomy" id="40348"/>
    <lineage>
        <taxon>Eukaryota</taxon>
        <taxon>Metazoa</taxon>
        <taxon>Ecdysozoa</taxon>
        <taxon>Nematoda</taxon>
        <taxon>Chromadorea</taxon>
        <taxon>Rhabditida</taxon>
        <taxon>Rhabditina</taxon>
        <taxon>Rhabditomorpha</taxon>
        <taxon>Strongyloidea</taxon>
        <taxon>Strongylidae</taxon>
        <taxon>Strongylus</taxon>
    </lineage>
</organism>
<dbReference type="Pfam" id="PF05971">
    <property type="entry name" value="Methyltransf_10"/>
    <property type="match status" value="1"/>
</dbReference>
<gene>
    <name evidence="3" type="ORF">SVUK_LOCUS8778</name>
</gene>
<evidence type="ECO:0000313" key="4">
    <source>
        <dbReference type="Proteomes" id="UP000270094"/>
    </source>
</evidence>
<dbReference type="Gene3D" id="3.40.50.150">
    <property type="entry name" value="Vaccinia Virus protein VP39"/>
    <property type="match status" value="1"/>
</dbReference>
<evidence type="ECO:0000313" key="3">
    <source>
        <dbReference type="EMBL" id="VDM73780.1"/>
    </source>
</evidence>
<dbReference type="GO" id="GO:0070475">
    <property type="term" value="P:rRNA base methylation"/>
    <property type="evidence" value="ECO:0007669"/>
    <property type="project" value="TreeGrafter"/>
</dbReference>
<protein>
    <submittedName>
        <fullName evidence="3">Uncharacterized protein</fullName>
    </submittedName>
</protein>